<dbReference type="EMBL" id="BMAW01104513">
    <property type="protein sequence ID" value="GFT14924.1"/>
    <property type="molecule type" value="Genomic_DNA"/>
</dbReference>
<comment type="caution">
    <text evidence="1">The sequence shown here is derived from an EMBL/GenBank/DDBJ whole genome shotgun (WGS) entry which is preliminary data.</text>
</comment>
<accession>A0A8X6TGP6</accession>
<reference evidence="1" key="1">
    <citation type="submission" date="2020-08" db="EMBL/GenBank/DDBJ databases">
        <title>Multicomponent nature underlies the extraordinary mechanical properties of spider dragline silk.</title>
        <authorList>
            <person name="Kono N."/>
            <person name="Nakamura H."/>
            <person name="Mori M."/>
            <person name="Yoshida Y."/>
            <person name="Ohtoshi R."/>
            <person name="Malay A.D."/>
            <person name="Moran D.A.P."/>
            <person name="Tomita M."/>
            <person name="Numata K."/>
            <person name="Arakawa K."/>
        </authorList>
    </citation>
    <scope>NUCLEOTIDE SEQUENCE</scope>
</reference>
<dbReference type="Proteomes" id="UP000887013">
    <property type="component" value="Unassembled WGS sequence"/>
</dbReference>
<protein>
    <submittedName>
        <fullName evidence="1">Uncharacterized protein</fullName>
    </submittedName>
</protein>
<sequence>MTEFMGGVGLHGLRWSYLASHGRTVISHSPDQPHRLASKSIFCLETLELLMKNRAFGRKMVNGERERSRASVARKGSFWKDP</sequence>
<organism evidence="1 2">
    <name type="scientific">Nephila pilipes</name>
    <name type="common">Giant wood spider</name>
    <name type="synonym">Nephila maculata</name>
    <dbReference type="NCBI Taxonomy" id="299642"/>
    <lineage>
        <taxon>Eukaryota</taxon>
        <taxon>Metazoa</taxon>
        <taxon>Ecdysozoa</taxon>
        <taxon>Arthropoda</taxon>
        <taxon>Chelicerata</taxon>
        <taxon>Arachnida</taxon>
        <taxon>Araneae</taxon>
        <taxon>Araneomorphae</taxon>
        <taxon>Entelegynae</taxon>
        <taxon>Araneoidea</taxon>
        <taxon>Nephilidae</taxon>
        <taxon>Nephila</taxon>
    </lineage>
</organism>
<keyword evidence="2" id="KW-1185">Reference proteome</keyword>
<dbReference type="AlphaFoldDB" id="A0A8X6TGP6"/>
<gene>
    <name evidence="1" type="ORF">NPIL_279241</name>
</gene>
<evidence type="ECO:0000313" key="1">
    <source>
        <dbReference type="EMBL" id="GFT14924.1"/>
    </source>
</evidence>
<evidence type="ECO:0000313" key="2">
    <source>
        <dbReference type="Proteomes" id="UP000887013"/>
    </source>
</evidence>
<proteinExistence type="predicted"/>
<name>A0A8X6TGP6_NEPPI</name>